<dbReference type="AlphaFoldDB" id="X0XMK4"/>
<evidence type="ECO:0000313" key="2">
    <source>
        <dbReference type="EMBL" id="GAG44409.1"/>
    </source>
</evidence>
<dbReference type="InterPro" id="IPR044925">
    <property type="entry name" value="His-Me_finger_sf"/>
</dbReference>
<sequence length="98" mass="11341">MFNHEVGFLHRAVLEVPDGLERDHVNRNRLDNRRDNLRVVTRQENLLNRQQAAGWGVRCRSGSWRYDFRRGGVRYAKAGFPTLLHAMKGRTALLAELG</sequence>
<organism evidence="2">
    <name type="scientific">marine sediment metagenome</name>
    <dbReference type="NCBI Taxonomy" id="412755"/>
    <lineage>
        <taxon>unclassified sequences</taxon>
        <taxon>metagenomes</taxon>
        <taxon>ecological metagenomes</taxon>
    </lineage>
</organism>
<protein>
    <recommendedName>
        <fullName evidence="1">HNH nuclease domain-containing protein</fullName>
    </recommendedName>
</protein>
<accession>X0XMK4</accession>
<dbReference type="Gene3D" id="3.90.75.20">
    <property type="match status" value="1"/>
</dbReference>
<reference evidence="2" key="1">
    <citation type="journal article" date="2014" name="Front. Microbiol.">
        <title>High frequency of phylogenetically diverse reductive dehalogenase-homologous genes in deep subseafloor sedimentary metagenomes.</title>
        <authorList>
            <person name="Kawai M."/>
            <person name="Futagami T."/>
            <person name="Toyoda A."/>
            <person name="Takaki Y."/>
            <person name="Nishi S."/>
            <person name="Hori S."/>
            <person name="Arai W."/>
            <person name="Tsubouchi T."/>
            <person name="Morono Y."/>
            <person name="Uchiyama I."/>
            <person name="Ito T."/>
            <person name="Fujiyama A."/>
            <person name="Inagaki F."/>
            <person name="Takami H."/>
        </authorList>
    </citation>
    <scope>NUCLEOTIDE SEQUENCE</scope>
    <source>
        <strain evidence="2">Expedition CK06-06</strain>
    </source>
</reference>
<dbReference type="EMBL" id="BARS01053978">
    <property type="protein sequence ID" value="GAG44409.1"/>
    <property type="molecule type" value="Genomic_DNA"/>
</dbReference>
<name>X0XMK4_9ZZZZ</name>
<evidence type="ECO:0000259" key="1">
    <source>
        <dbReference type="Pfam" id="PF13392"/>
    </source>
</evidence>
<dbReference type="SUPFAM" id="SSF54060">
    <property type="entry name" value="His-Me finger endonucleases"/>
    <property type="match status" value="1"/>
</dbReference>
<dbReference type="InterPro" id="IPR003615">
    <property type="entry name" value="HNH_nuc"/>
</dbReference>
<dbReference type="Pfam" id="PF13392">
    <property type="entry name" value="HNH_3"/>
    <property type="match status" value="1"/>
</dbReference>
<gene>
    <name evidence="2" type="ORF">S01H1_79996</name>
</gene>
<comment type="caution">
    <text evidence="2">The sequence shown here is derived from an EMBL/GenBank/DDBJ whole genome shotgun (WGS) entry which is preliminary data.</text>
</comment>
<proteinExistence type="predicted"/>
<feature type="domain" description="HNH nuclease" evidence="1">
    <location>
        <begin position="15"/>
        <end position="46"/>
    </location>
</feature>